<evidence type="ECO:0000313" key="4">
    <source>
        <dbReference type="Proteomes" id="UP000014605"/>
    </source>
</evidence>
<reference evidence="3 4" key="1">
    <citation type="submission" date="2013-04" db="EMBL/GenBank/DDBJ databases">
        <title>The Genome Sequence of Treponema vincentii F0403.</title>
        <authorList>
            <consortium name="The Broad Institute Genomics Platform"/>
            <person name="Earl A."/>
            <person name="Ward D."/>
            <person name="Feldgarden M."/>
            <person name="Gevers D."/>
            <person name="Leonetti C."/>
            <person name="Izard J."/>
            <person name="Walker B."/>
            <person name="Young S."/>
            <person name="Zeng Q."/>
            <person name="Gargeya S."/>
            <person name="Fitzgerald M."/>
            <person name="Haas B."/>
            <person name="Abouelleil A."/>
            <person name="Allen A.W."/>
            <person name="Alvarado L."/>
            <person name="Arachchi H.M."/>
            <person name="Berlin A.M."/>
            <person name="Chapman S.B."/>
            <person name="Gainer-Dewar J."/>
            <person name="Goldberg J."/>
            <person name="Griggs A."/>
            <person name="Gujja S."/>
            <person name="Hansen M."/>
            <person name="Howarth C."/>
            <person name="Imamovic A."/>
            <person name="Ireland A."/>
            <person name="Larimer J."/>
            <person name="McCowan C."/>
            <person name="Murphy C."/>
            <person name="Pearson M."/>
            <person name="Poon T.W."/>
            <person name="Priest M."/>
            <person name="Roberts A."/>
            <person name="Saif S."/>
            <person name="Shea T."/>
            <person name="Sisk P."/>
            <person name="Sykes S."/>
            <person name="Wortman J."/>
            <person name="Nusbaum C."/>
            <person name="Birren B."/>
        </authorList>
    </citation>
    <scope>NUCLEOTIDE SEQUENCE [LARGE SCALE GENOMIC DNA]</scope>
    <source>
        <strain evidence="3 4">F0403</strain>
    </source>
</reference>
<evidence type="ECO:0000256" key="1">
    <source>
        <dbReference type="ARBA" id="ARBA00006226"/>
    </source>
</evidence>
<comment type="similarity">
    <text evidence="1">Belongs to the RelE toxin family.</text>
</comment>
<dbReference type="PANTHER" id="PTHR35601:SF1">
    <property type="entry name" value="TOXIN RELE"/>
    <property type="match status" value="1"/>
</dbReference>
<dbReference type="NCBIfam" id="TIGR02385">
    <property type="entry name" value="RelE_StbE"/>
    <property type="match status" value="1"/>
</dbReference>
<dbReference type="InterPro" id="IPR007712">
    <property type="entry name" value="RelE/ParE_toxin"/>
</dbReference>
<dbReference type="GeneID" id="301462276"/>
<dbReference type="Pfam" id="PF05016">
    <property type="entry name" value="ParE_toxin"/>
    <property type="match status" value="1"/>
</dbReference>
<keyword evidence="2" id="KW-1277">Toxin-antitoxin system</keyword>
<proteinExistence type="inferred from homology"/>
<dbReference type="RefSeq" id="WP_016519418.1">
    <property type="nucleotide sequence ID" value="NZ_KE332512.1"/>
</dbReference>
<evidence type="ECO:0000256" key="2">
    <source>
        <dbReference type="ARBA" id="ARBA00022649"/>
    </source>
</evidence>
<comment type="caution">
    <text evidence="3">The sequence shown here is derived from an EMBL/GenBank/DDBJ whole genome shotgun (WGS) entry which is preliminary data.</text>
</comment>
<sequence>MKVTFSDKAFKQLQKLDNAIQKRIIDFMTAVSQLENPRSRGKLLVGNLRGIWRYRVGDYRILCQLKDKELCIFVIDIGHRKEVYDE</sequence>
<dbReference type="InterPro" id="IPR035093">
    <property type="entry name" value="RelE/ParE_toxin_dom_sf"/>
</dbReference>
<dbReference type="AlphaFoldDB" id="S3MAR2"/>
<dbReference type="SUPFAM" id="SSF143011">
    <property type="entry name" value="RelE-like"/>
    <property type="match status" value="1"/>
</dbReference>
<keyword evidence="4" id="KW-1185">Reference proteome</keyword>
<dbReference type="Proteomes" id="UP000014605">
    <property type="component" value="Unassembled WGS sequence"/>
</dbReference>
<accession>S3MAR2</accession>
<dbReference type="EMBL" id="ATFC01000010">
    <property type="protein sequence ID" value="EPF46074.1"/>
    <property type="molecule type" value="Genomic_DNA"/>
</dbReference>
<name>S3MAR2_9SPIR</name>
<gene>
    <name evidence="3" type="ORF">HMPREF1222_02164</name>
</gene>
<evidence type="ECO:0000313" key="3">
    <source>
        <dbReference type="EMBL" id="EPF46074.1"/>
    </source>
</evidence>
<dbReference type="PANTHER" id="PTHR35601">
    <property type="entry name" value="TOXIN RELE"/>
    <property type="match status" value="1"/>
</dbReference>
<dbReference type="Gene3D" id="3.30.2310.20">
    <property type="entry name" value="RelE-like"/>
    <property type="match status" value="1"/>
</dbReference>
<organism evidence="3 4">
    <name type="scientific">Treponema vincentii F0403</name>
    <dbReference type="NCBI Taxonomy" id="1125702"/>
    <lineage>
        <taxon>Bacteria</taxon>
        <taxon>Pseudomonadati</taxon>
        <taxon>Spirochaetota</taxon>
        <taxon>Spirochaetia</taxon>
        <taxon>Spirochaetales</taxon>
        <taxon>Treponemataceae</taxon>
        <taxon>Treponema</taxon>
    </lineage>
</organism>
<dbReference type="HOGENOM" id="CLU_155761_1_1_12"/>
<protein>
    <submittedName>
        <fullName evidence="3">RelE/StbE family addiction module toxin</fullName>
    </submittedName>
</protein>